<evidence type="ECO:0000313" key="2">
    <source>
        <dbReference type="Proteomes" id="UP000470771"/>
    </source>
</evidence>
<gene>
    <name evidence="1" type="ORF">GQN54_05460</name>
</gene>
<protein>
    <submittedName>
        <fullName evidence="1">Uncharacterized protein</fullName>
    </submittedName>
</protein>
<sequence>MNLAFKEIAFIILLVFTLQSGFGQSVLIDKDGGNPHESSIMELRSTDKGFLAPRMLDSERLSIPSPATGLMVFQTNGTKGFYFFNGASWDTLGGTSNITYISNVINSSTSGITLISDQKPVNTNGGKFFSGSWQKRDLNTISGDLSNVNLLNDTISIDSGVYLITISAPAFEVDEHQVRLFNVTKNAVTGAGTMSYSNKFASTSSQMSIIVEIGTSEELFIVQHRCTITSANNNGFGKGSSWSENVYTQVQIQKL</sequence>
<organism evidence="1 2">
    <name type="scientific">Acidiluteibacter ferrifornacis</name>
    <dbReference type="NCBI Taxonomy" id="2692424"/>
    <lineage>
        <taxon>Bacteria</taxon>
        <taxon>Pseudomonadati</taxon>
        <taxon>Bacteroidota</taxon>
        <taxon>Flavobacteriia</taxon>
        <taxon>Flavobacteriales</taxon>
        <taxon>Cryomorphaceae</taxon>
        <taxon>Acidiluteibacter</taxon>
    </lineage>
</organism>
<comment type="caution">
    <text evidence="1">The sequence shown here is derived from an EMBL/GenBank/DDBJ whole genome shotgun (WGS) entry which is preliminary data.</text>
</comment>
<dbReference type="RefSeq" id="WP_160632506.1">
    <property type="nucleotide sequence ID" value="NZ_WWNE01000005.1"/>
</dbReference>
<name>A0A6N9NI29_9FLAO</name>
<accession>A0A6N9NI29</accession>
<dbReference type="AlphaFoldDB" id="A0A6N9NI29"/>
<keyword evidence="2" id="KW-1185">Reference proteome</keyword>
<dbReference type="Proteomes" id="UP000470771">
    <property type="component" value="Unassembled WGS sequence"/>
</dbReference>
<evidence type="ECO:0000313" key="1">
    <source>
        <dbReference type="EMBL" id="NBG65553.1"/>
    </source>
</evidence>
<dbReference type="EMBL" id="WWNE01000005">
    <property type="protein sequence ID" value="NBG65553.1"/>
    <property type="molecule type" value="Genomic_DNA"/>
</dbReference>
<proteinExistence type="predicted"/>
<reference evidence="1 2" key="1">
    <citation type="submission" date="2019-12" db="EMBL/GenBank/DDBJ databases">
        <authorList>
            <person name="Zhao J."/>
        </authorList>
    </citation>
    <scope>NUCLEOTIDE SEQUENCE [LARGE SCALE GENOMIC DNA]</scope>
    <source>
        <strain evidence="1 2">S-15</strain>
    </source>
</reference>